<feature type="compositionally biased region" description="Basic and acidic residues" evidence="2">
    <location>
        <begin position="164"/>
        <end position="175"/>
    </location>
</feature>
<dbReference type="GO" id="GO:0005634">
    <property type="term" value="C:nucleus"/>
    <property type="evidence" value="ECO:0007669"/>
    <property type="project" value="UniProtKB-SubCell"/>
</dbReference>
<dbReference type="AlphaFoldDB" id="A0A9Y6M7E5"/>
<accession>A0A9Y6M7E5</accession>
<comment type="subcellular location">
    <subcellularLocation>
        <location evidence="1">Nucleus</location>
    </subcellularLocation>
</comment>
<dbReference type="GeneID" id="102210356"/>
<feature type="region of interest" description="Disordered" evidence="2">
    <location>
        <begin position="315"/>
        <end position="337"/>
    </location>
</feature>
<organism evidence="4 5">
    <name type="scientific">Pundamilia nyererei</name>
    <dbReference type="NCBI Taxonomy" id="303518"/>
    <lineage>
        <taxon>Eukaryota</taxon>
        <taxon>Metazoa</taxon>
        <taxon>Chordata</taxon>
        <taxon>Craniata</taxon>
        <taxon>Vertebrata</taxon>
        <taxon>Euteleostomi</taxon>
        <taxon>Actinopterygii</taxon>
        <taxon>Neopterygii</taxon>
        <taxon>Teleostei</taxon>
        <taxon>Neoteleostei</taxon>
        <taxon>Acanthomorphata</taxon>
        <taxon>Ovalentaria</taxon>
        <taxon>Cichlomorphae</taxon>
        <taxon>Cichliformes</taxon>
        <taxon>Cichlidae</taxon>
        <taxon>African cichlids</taxon>
        <taxon>Pseudocrenilabrinae</taxon>
        <taxon>Haplochromini</taxon>
        <taxon>Pundamilia</taxon>
    </lineage>
</organism>
<dbReference type="PANTHER" id="PTHR11037:SF17">
    <property type="entry name" value="GRAINYHEAD-LIKE PROTEIN 2 HOMOLOG"/>
    <property type="match status" value="1"/>
</dbReference>
<gene>
    <name evidence="5" type="primary">LOC102210356</name>
</gene>
<dbReference type="RefSeq" id="XP_013768765.1">
    <property type="nucleotide sequence ID" value="XM_013913311.1"/>
</dbReference>
<proteinExistence type="predicted"/>
<evidence type="ECO:0000256" key="2">
    <source>
        <dbReference type="SAM" id="MobiDB-lite"/>
    </source>
</evidence>
<dbReference type="GO" id="GO:0007420">
    <property type="term" value="P:brain development"/>
    <property type="evidence" value="ECO:0007669"/>
    <property type="project" value="TreeGrafter"/>
</dbReference>
<evidence type="ECO:0000259" key="3">
    <source>
        <dbReference type="PROSITE" id="PS51968"/>
    </source>
</evidence>
<evidence type="ECO:0000313" key="5">
    <source>
        <dbReference type="RefSeq" id="XP_013768765.1"/>
    </source>
</evidence>
<dbReference type="GO" id="GO:0021915">
    <property type="term" value="P:neural tube development"/>
    <property type="evidence" value="ECO:0007669"/>
    <property type="project" value="TreeGrafter"/>
</dbReference>
<dbReference type="InterPro" id="IPR057667">
    <property type="entry name" value="HTH_SB"/>
</dbReference>
<dbReference type="SUPFAM" id="SSF46689">
    <property type="entry name" value="Homeodomain-like"/>
    <property type="match status" value="1"/>
</dbReference>
<feature type="domain" description="Grh/CP2 DB" evidence="3">
    <location>
        <begin position="263"/>
        <end position="514"/>
    </location>
</feature>
<dbReference type="Pfam" id="PF04516">
    <property type="entry name" value="CP2"/>
    <property type="match status" value="2"/>
</dbReference>
<dbReference type="PANTHER" id="PTHR11037">
    <property type="entry name" value="TRANSCRIPTION FACTOR CP2"/>
    <property type="match status" value="1"/>
</dbReference>
<protein>
    <submittedName>
        <fullName evidence="5">Grainyhead-like protein 2 homolog</fullName>
    </submittedName>
</protein>
<keyword evidence="4" id="KW-1185">Reference proteome</keyword>
<dbReference type="InterPro" id="IPR009057">
    <property type="entry name" value="Homeodomain-like_sf"/>
</dbReference>
<dbReference type="InterPro" id="IPR007604">
    <property type="entry name" value="CP2"/>
</dbReference>
<sequence length="514" mass="57201">MDLDSKRLVVVVPNEVSVAHRKPLRSEDEAWKTFLENPLTEASKAMMNINGDEDSPAALGAWKIFLENPLTEASKAMMNINGDEDSPAALGVLYDYYKVPREKRYTPSAIKPTEPSAHGHSNCGKLDMVGHQLQAMVSLPVNLSLNNSTTTEHQQGYKYGAESHAGDSREGDGKGGENGPLALVKTESQAPMPLSFSGGTCQKEPRDQIRRLYEQSCYDMSLTGYLKDEQRSSLDSTYEEPVEKEMYHKNSSSGVDEFHHSLPADSFRYNLEATLSLRPRQGEGPMAYLNRGQFYPLTLSAAGFRSSLHQPRGKVGVTGVTSSHGADRSLSKSDQCTVGGSELPQNSIVQSVIMVVFGDDKGRDEQLKNWKYWHSRQHTAKQRVLDIDSKLCTIARTKELSEDVRNETVELHKAGMGYKTIAKQLGEKVTTVGAIIRRWKNHKITANLPRSGTPRKSSPHRVSVIMRTLWNQPRTTREELVNDLKAAGNPVTKKTVGKNMYRPLNISMIQRRTG</sequence>
<dbReference type="GO" id="GO:0000978">
    <property type="term" value="F:RNA polymerase II cis-regulatory region sequence-specific DNA binding"/>
    <property type="evidence" value="ECO:0007669"/>
    <property type="project" value="TreeGrafter"/>
</dbReference>
<dbReference type="InterPro" id="IPR040167">
    <property type="entry name" value="TF_CP2-like"/>
</dbReference>
<evidence type="ECO:0000256" key="1">
    <source>
        <dbReference type="PROSITE-ProRule" id="PRU01313"/>
    </source>
</evidence>
<reference evidence="5" key="1">
    <citation type="submission" date="2025-08" db="UniProtKB">
        <authorList>
            <consortium name="RefSeq"/>
        </authorList>
    </citation>
    <scope>IDENTIFICATION</scope>
</reference>
<feature type="region of interest" description="Disordered" evidence="2">
    <location>
        <begin position="161"/>
        <end position="181"/>
    </location>
</feature>
<dbReference type="PROSITE" id="PS51968">
    <property type="entry name" value="GRH_CP2_DB"/>
    <property type="match status" value="1"/>
</dbReference>
<dbReference type="InterPro" id="IPR036388">
    <property type="entry name" value="WH-like_DNA-bd_sf"/>
</dbReference>
<dbReference type="Pfam" id="PF25787">
    <property type="entry name" value="HTH_SB"/>
    <property type="match status" value="1"/>
</dbReference>
<dbReference type="Proteomes" id="UP000695023">
    <property type="component" value="Unplaced"/>
</dbReference>
<keyword evidence="1" id="KW-0238">DNA-binding</keyword>
<dbReference type="Gene3D" id="1.10.10.10">
    <property type="entry name" value="Winged helix-like DNA-binding domain superfamily/Winged helix DNA-binding domain"/>
    <property type="match status" value="1"/>
</dbReference>
<keyword evidence="1" id="KW-0539">Nucleus</keyword>
<dbReference type="GO" id="GO:0001228">
    <property type="term" value="F:DNA-binding transcription activator activity, RNA polymerase II-specific"/>
    <property type="evidence" value="ECO:0007669"/>
    <property type="project" value="TreeGrafter"/>
</dbReference>
<evidence type="ECO:0000313" key="4">
    <source>
        <dbReference type="Proteomes" id="UP000695023"/>
    </source>
</evidence>
<name>A0A9Y6M7E5_9CICH</name>